<keyword evidence="3" id="KW-1185">Reference proteome</keyword>
<dbReference type="Proteomes" id="UP000187209">
    <property type="component" value="Unassembled WGS sequence"/>
</dbReference>
<protein>
    <submittedName>
        <fullName evidence="2">Uncharacterized protein</fullName>
    </submittedName>
</protein>
<evidence type="ECO:0000313" key="2">
    <source>
        <dbReference type="EMBL" id="OMJ90131.1"/>
    </source>
</evidence>
<evidence type="ECO:0000256" key="1">
    <source>
        <dbReference type="SAM" id="Phobius"/>
    </source>
</evidence>
<keyword evidence="1" id="KW-0812">Transmembrane</keyword>
<reference evidence="2 3" key="1">
    <citation type="submission" date="2016-11" db="EMBL/GenBank/DDBJ databases">
        <title>The macronuclear genome of Stentor coeruleus: a giant cell with tiny introns.</title>
        <authorList>
            <person name="Slabodnick M."/>
            <person name="Ruby J.G."/>
            <person name="Reiff S.B."/>
            <person name="Swart E.C."/>
            <person name="Gosai S."/>
            <person name="Prabakaran S."/>
            <person name="Witkowska E."/>
            <person name="Larue G.E."/>
            <person name="Fisher S."/>
            <person name="Freeman R.M."/>
            <person name="Gunawardena J."/>
            <person name="Chu W."/>
            <person name="Stover N.A."/>
            <person name="Gregory B.D."/>
            <person name="Nowacki M."/>
            <person name="Derisi J."/>
            <person name="Roy S.W."/>
            <person name="Marshall W.F."/>
            <person name="Sood P."/>
        </authorList>
    </citation>
    <scope>NUCLEOTIDE SEQUENCE [LARGE SCALE GENOMIC DNA]</scope>
    <source>
        <strain evidence="2">WM001</strain>
    </source>
</reference>
<feature type="transmembrane region" description="Helical" evidence="1">
    <location>
        <begin position="141"/>
        <end position="160"/>
    </location>
</feature>
<comment type="caution">
    <text evidence="2">The sequence shown here is derived from an EMBL/GenBank/DDBJ whole genome shotgun (WGS) entry which is preliminary data.</text>
</comment>
<sequence length="219" mass="25067">MELHKRSTSSSSDIVLTSRCATPRSNFHMEFTESHPKTTGCIVDMTKYKKNLTLALPSKTDSVCWISKFPQGEYQLIWDDTSAIIETITQKELEDYCQSISAHCSEQFIKIKRSKVFFRIGLFALLCILFIIFGVGFVFKIYWISIIDLVVAVIGLFLLYNYMKNKLESITIGLKLHIKEDNLEAKSIKTKIGKYGTYIAFRLILAPVTPVVQEVRDNM</sequence>
<keyword evidence="1" id="KW-0472">Membrane</keyword>
<name>A0A1R2CMB2_9CILI</name>
<feature type="transmembrane region" description="Helical" evidence="1">
    <location>
        <begin position="116"/>
        <end position="135"/>
    </location>
</feature>
<dbReference type="AlphaFoldDB" id="A0A1R2CMB2"/>
<evidence type="ECO:0000313" key="3">
    <source>
        <dbReference type="Proteomes" id="UP000187209"/>
    </source>
</evidence>
<organism evidence="2 3">
    <name type="scientific">Stentor coeruleus</name>
    <dbReference type="NCBI Taxonomy" id="5963"/>
    <lineage>
        <taxon>Eukaryota</taxon>
        <taxon>Sar</taxon>
        <taxon>Alveolata</taxon>
        <taxon>Ciliophora</taxon>
        <taxon>Postciliodesmatophora</taxon>
        <taxon>Heterotrichea</taxon>
        <taxon>Heterotrichida</taxon>
        <taxon>Stentoridae</taxon>
        <taxon>Stentor</taxon>
    </lineage>
</organism>
<accession>A0A1R2CMB2</accession>
<dbReference type="EMBL" id="MPUH01000110">
    <property type="protein sequence ID" value="OMJ90131.1"/>
    <property type="molecule type" value="Genomic_DNA"/>
</dbReference>
<keyword evidence="1" id="KW-1133">Transmembrane helix</keyword>
<proteinExistence type="predicted"/>
<gene>
    <name evidence="2" type="ORF">SteCoe_7626</name>
</gene>